<organism evidence="2 3">
    <name type="scientific">Polynucleobacter sphagniphilus</name>
    <dbReference type="NCBI Taxonomy" id="1743169"/>
    <lineage>
        <taxon>Bacteria</taxon>
        <taxon>Pseudomonadati</taxon>
        <taxon>Pseudomonadota</taxon>
        <taxon>Betaproteobacteria</taxon>
        <taxon>Burkholderiales</taxon>
        <taxon>Burkholderiaceae</taxon>
        <taxon>Polynucleobacter</taxon>
    </lineage>
</organism>
<sequence>MIFQILNFLLQITVSVVAGACILRCYLQWLGFNLGIGQGKSLATYLLPITNWLVLPLRKVTPSVGRLDSASLLAAYIVVLLKAIAVATLISIPLEVLPLLIFSLLDLLQMTLSGLIGLVFASVLLSWVGPGSQMQIILGILVEPVLAPIRRRLPNSGAWDLSPVVLLVLLQVLQIVLNNLK</sequence>
<feature type="transmembrane region" description="Helical" evidence="1">
    <location>
        <begin position="7"/>
        <end position="30"/>
    </location>
</feature>
<dbReference type="EMBL" id="JARXYA010000013">
    <property type="protein sequence ID" value="MDH6504741.1"/>
    <property type="molecule type" value="Genomic_DNA"/>
</dbReference>
<feature type="transmembrane region" description="Helical" evidence="1">
    <location>
        <begin position="72"/>
        <end position="94"/>
    </location>
</feature>
<keyword evidence="3" id="KW-1185">Reference proteome</keyword>
<dbReference type="InterPro" id="IPR003425">
    <property type="entry name" value="CCB3/YggT"/>
</dbReference>
<comment type="caution">
    <text evidence="2">The sequence shown here is derived from an EMBL/GenBank/DDBJ whole genome shotgun (WGS) entry which is preliminary data.</text>
</comment>
<gene>
    <name evidence="2" type="ORF">M2127_002070</name>
</gene>
<dbReference type="Proteomes" id="UP001161160">
    <property type="component" value="Unassembled WGS sequence"/>
</dbReference>
<keyword evidence="1" id="KW-0812">Transmembrane</keyword>
<reference evidence="2" key="1">
    <citation type="submission" date="2023-04" db="EMBL/GenBank/DDBJ databases">
        <title>Genome Encyclopedia of Bacteria and Archaea VI: Functional Genomics of Type Strains.</title>
        <authorList>
            <person name="Whitman W."/>
        </authorList>
    </citation>
    <scope>NUCLEOTIDE SEQUENCE</scope>
    <source>
        <strain evidence="2">Enz.4-51</strain>
    </source>
</reference>
<proteinExistence type="predicted"/>
<keyword evidence="1" id="KW-0472">Membrane</keyword>
<evidence type="ECO:0000256" key="1">
    <source>
        <dbReference type="SAM" id="Phobius"/>
    </source>
</evidence>
<accession>A0AA43M9P2</accession>
<dbReference type="RefSeq" id="WP_076023616.1">
    <property type="nucleotide sequence ID" value="NZ_JAQFIK010000002.1"/>
</dbReference>
<dbReference type="AlphaFoldDB" id="A0AA43M9P2"/>
<name>A0AA43M9P2_9BURK</name>
<evidence type="ECO:0000313" key="3">
    <source>
        <dbReference type="Proteomes" id="UP001161160"/>
    </source>
</evidence>
<dbReference type="GO" id="GO:0016020">
    <property type="term" value="C:membrane"/>
    <property type="evidence" value="ECO:0007669"/>
    <property type="project" value="InterPro"/>
</dbReference>
<protein>
    <submittedName>
        <fullName evidence="2">YggT family protein</fullName>
    </submittedName>
</protein>
<keyword evidence="1" id="KW-1133">Transmembrane helix</keyword>
<dbReference type="Pfam" id="PF02325">
    <property type="entry name" value="CCB3_YggT"/>
    <property type="match status" value="2"/>
</dbReference>
<evidence type="ECO:0000313" key="2">
    <source>
        <dbReference type="EMBL" id="MDH6504741.1"/>
    </source>
</evidence>
<feature type="transmembrane region" description="Helical" evidence="1">
    <location>
        <begin position="42"/>
        <end position="60"/>
    </location>
</feature>
<feature type="transmembrane region" description="Helical" evidence="1">
    <location>
        <begin position="100"/>
        <end position="128"/>
    </location>
</feature>